<reference evidence="2 3" key="1">
    <citation type="submission" date="2024-06" db="EMBL/GenBank/DDBJ databases">
        <title>Genomic Encyclopedia of Type Strains, Phase IV (KMG-IV): sequencing the most valuable type-strain genomes for metagenomic binning, comparative biology and taxonomic classification.</title>
        <authorList>
            <person name="Goeker M."/>
        </authorList>
    </citation>
    <scope>NUCLEOTIDE SEQUENCE [LARGE SCALE GENOMIC DNA]</scope>
    <source>
        <strain evidence="2 3">DSM 23520</strain>
    </source>
</reference>
<comment type="caution">
    <text evidence="2">The sequence shown here is derived from an EMBL/GenBank/DDBJ whole genome shotgun (WGS) entry which is preliminary data.</text>
</comment>
<accession>A0ABV2KQW7</accession>
<keyword evidence="1" id="KW-1133">Transmembrane helix</keyword>
<feature type="transmembrane region" description="Helical" evidence="1">
    <location>
        <begin position="45"/>
        <end position="63"/>
    </location>
</feature>
<evidence type="ECO:0000313" key="3">
    <source>
        <dbReference type="Proteomes" id="UP001549167"/>
    </source>
</evidence>
<evidence type="ECO:0000313" key="2">
    <source>
        <dbReference type="EMBL" id="MET3681967.1"/>
    </source>
</evidence>
<organism evidence="2 3">
    <name type="scientific">Alkalibacillus flavidus</name>
    <dbReference type="NCBI Taxonomy" id="546021"/>
    <lineage>
        <taxon>Bacteria</taxon>
        <taxon>Bacillati</taxon>
        <taxon>Bacillota</taxon>
        <taxon>Bacilli</taxon>
        <taxon>Bacillales</taxon>
        <taxon>Bacillaceae</taxon>
        <taxon>Alkalibacillus</taxon>
    </lineage>
</organism>
<keyword evidence="1" id="KW-0812">Transmembrane</keyword>
<dbReference type="RefSeq" id="WP_354218307.1">
    <property type="nucleotide sequence ID" value="NZ_JBEPMX010000001.1"/>
</dbReference>
<feature type="transmembrane region" description="Helical" evidence="1">
    <location>
        <begin position="12"/>
        <end position="33"/>
    </location>
</feature>
<keyword evidence="1" id="KW-0472">Membrane</keyword>
<name>A0ABV2KQW7_9BACI</name>
<evidence type="ECO:0000256" key="1">
    <source>
        <dbReference type="SAM" id="Phobius"/>
    </source>
</evidence>
<protein>
    <submittedName>
        <fullName evidence="2">Uncharacterized protein</fullName>
    </submittedName>
</protein>
<proteinExistence type="predicted"/>
<dbReference type="Proteomes" id="UP001549167">
    <property type="component" value="Unassembled WGS sequence"/>
</dbReference>
<keyword evidence="3" id="KW-1185">Reference proteome</keyword>
<dbReference type="EMBL" id="JBEPMX010000001">
    <property type="protein sequence ID" value="MET3681967.1"/>
    <property type="molecule type" value="Genomic_DNA"/>
</dbReference>
<sequence>MQAWIDFSLTYWPMISLWLILLTSIYLTITYVVKRVLRQVLTYSLAYWMSVTTLFMVVLIAVNQFHQQVASDTLQMNTVLTTLAFASFIAGCGLFTYCASMYVLTRVGQTHQAKRNI</sequence>
<feature type="transmembrane region" description="Helical" evidence="1">
    <location>
        <begin position="83"/>
        <end position="105"/>
    </location>
</feature>
<gene>
    <name evidence="2" type="ORF">ABID56_000046</name>
</gene>